<name>A0A6J4VUV5_9BACT</name>
<dbReference type="Gene3D" id="3.40.50.150">
    <property type="entry name" value="Vaccinia Virus protein VP39"/>
    <property type="match status" value="1"/>
</dbReference>
<protein>
    <recommendedName>
        <fullName evidence="1">Methyltransferase type 11 domain-containing protein</fullName>
    </recommendedName>
</protein>
<dbReference type="InterPro" id="IPR013216">
    <property type="entry name" value="Methyltransf_11"/>
</dbReference>
<dbReference type="AlphaFoldDB" id="A0A6J4VUV5"/>
<proteinExistence type="predicted"/>
<dbReference type="PANTHER" id="PTHR42912">
    <property type="entry name" value="METHYLTRANSFERASE"/>
    <property type="match status" value="1"/>
</dbReference>
<dbReference type="CDD" id="cd02440">
    <property type="entry name" value="AdoMet_MTases"/>
    <property type="match status" value="1"/>
</dbReference>
<evidence type="ECO:0000313" key="2">
    <source>
        <dbReference type="EMBL" id="CAA9589759.1"/>
    </source>
</evidence>
<dbReference type="GO" id="GO:0008757">
    <property type="term" value="F:S-adenosylmethionine-dependent methyltransferase activity"/>
    <property type="evidence" value="ECO:0007669"/>
    <property type="project" value="InterPro"/>
</dbReference>
<dbReference type="InterPro" id="IPR029063">
    <property type="entry name" value="SAM-dependent_MTases_sf"/>
</dbReference>
<dbReference type="PANTHER" id="PTHR42912:SF93">
    <property type="entry name" value="N6-ADENOSINE-METHYLTRANSFERASE TMT1A"/>
    <property type="match status" value="1"/>
</dbReference>
<sequence length="243" mass="25598">MGGGDTTGVMMTQGAAGRAFLARSIPADAERALAVASAAGNIALVLARQVPFVLDLTTAVIDHRATTANDPSRHRVVSSVTALPFAADSFDLVVCSGLLHRIAAPLPPLREFARVCRPGGLLLLSDHFGDEDPQRAAEQNAIERLRDPSHVWSYPPSELAAIIRAGGLTIRGVETMAARSDVDEWLAIAGTTADSAKLIRERLMDTIADDRAGLAPQWEAGRLTLTRKIAWIVAAVPGGAGTP</sequence>
<dbReference type="EMBL" id="CADCWN010000382">
    <property type="protein sequence ID" value="CAA9589759.1"/>
    <property type="molecule type" value="Genomic_DNA"/>
</dbReference>
<accession>A0A6J4VUV5</accession>
<reference evidence="2" key="1">
    <citation type="submission" date="2020-02" db="EMBL/GenBank/DDBJ databases">
        <authorList>
            <person name="Meier V. D."/>
        </authorList>
    </citation>
    <scope>NUCLEOTIDE SEQUENCE</scope>
    <source>
        <strain evidence="2">AVDCRST_MAG18</strain>
    </source>
</reference>
<feature type="domain" description="Methyltransferase type 11" evidence="1">
    <location>
        <begin position="35"/>
        <end position="123"/>
    </location>
</feature>
<evidence type="ECO:0000259" key="1">
    <source>
        <dbReference type="Pfam" id="PF08241"/>
    </source>
</evidence>
<dbReference type="SUPFAM" id="SSF53335">
    <property type="entry name" value="S-adenosyl-L-methionine-dependent methyltransferases"/>
    <property type="match status" value="1"/>
</dbReference>
<dbReference type="InterPro" id="IPR050508">
    <property type="entry name" value="Methyltransf_Superfamily"/>
</dbReference>
<dbReference type="Pfam" id="PF08241">
    <property type="entry name" value="Methyltransf_11"/>
    <property type="match status" value="1"/>
</dbReference>
<organism evidence="2">
    <name type="scientific">uncultured Thermomicrobiales bacterium</name>
    <dbReference type="NCBI Taxonomy" id="1645740"/>
    <lineage>
        <taxon>Bacteria</taxon>
        <taxon>Pseudomonadati</taxon>
        <taxon>Thermomicrobiota</taxon>
        <taxon>Thermomicrobia</taxon>
        <taxon>Thermomicrobiales</taxon>
        <taxon>environmental samples</taxon>
    </lineage>
</organism>
<gene>
    <name evidence="2" type="ORF">AVDCRST_MAG18-4740</name>
</gene>